<evidence type="ECO:0000256" key="1">
    <source>
        <dbReference type="SAM" id="MobiDB-lite"/>
    </source>
</evidence>
<feature type="region of interest" description="Disordered" evidence="1">
    <location>
        <begin position="94"/>
        <end position="174"/>
    </location>
</feature>
<dbReference type="InParanoid" id="A0A672UD81"/>
<dbReference type="Ensembl" id="ENSSHBT00005015709.1">
    <property type="protein sequence ID" value="ENSSHBP00005013047.1"/>
    <property type="gene ID" value="ENSSHBG00005011457.1"/>
</dbReference>
<feature type="compositionally biased region" description="Polar residues" evidence="1">
    <location>
        <begin position="213"/>
        <end position="250"/>
    </location>
</feature>
<feature type="region of interest" description="Disordered" evidence="1">
    <location>
        <begin position="16"/>
        <end position="51"/>
    </location>
</feature>
<evidence type="ECO:0000313" key="3">
    <source>
        <dbReference type="Proteomes" id="UP000472266"/>
    </source>
</evidence>
<feature type="compositionally biased region" description="Basic and acidic residues" evidence="1">
    <location>
        <begin position="151"/>
        <end position="164"/>
    </location>
</feature>
<proteinExistence type="predicted"/>
<name>A0A672UD81_STRHB</name>
<feature type="compositionally biased region" description="Basic and acidic residues" evidence="1">
    <location>
        <begin position="94"/>
        <end position="116"/>
    </location>
</feature>
<reference evidence="2" key="3">
    <citation type="submission" date="2025-09" db="UniProtKB">
        <authorList>
            <consortium name="Ensembl"/>
        </authorList>
    </citation>
    <scope>IDENTIFICATION</scope>
</reference>
<feature type="region of interest" description="Disordered" evidence="1">
    <location>
        <begin position="198"/>
        <end position="257"/>
    </location>
</feature>
<protein>
    <submittedName>
        <fullName evidence="2">Uncharacterized protein</fullName>
    </submittedName>
</protein>
<dbReference type="Proteomes" id="UP000472266">
    <property type="component" value="Chromosome 7"/>
</dbReference>
<dbReference type="AlphaFoldDB" id="A0A672UD81"/>
<accession>A0A672UD81</accession>
<reference evidence="2 3" key="1">
    <citation type="submission" date="2019-11" db="EMBL/GenBank/DDBJ databases">
        <title>Strigops habroptila (kakapo) genome, bStrHab1, primary haplotype, v2.</title>
        <authorList>
            <person name="Jarvis E.D."/>
            <person name="Howard J."/>
            <person name="Rhie A."/>
            <person name="Phillippy A."/>
            <person name="Korlach J."/>
            <person name="Digby A."/>
            <person name="Iorns D."/>
            <person name="Eason D."/>
            <person name="Robertson B."/>
            <person name="Raemaekers T."/>
            <person name="Howe K."/>
            <person name="Lewin H."/>
            <person name="Damas J."/>
            <person name="Hastie A."/>
            <person name="Tracey A."/>
            <person name="Chow W."/>
            <person name="Fedrigo O."/>
        </authorList>
    </citation>
    <scope>NUCLEOTIDE SEQUENCE [LARGE SCALE GENOMIC DNA]</scope>
</reference>
<keyword evidence="3" id="KW-1185">Reference proteome</keyword>
<sequence length="257" mass="28557">SSSLVFETPVKKKMMGFPEGLSPLKKPRNNLSASQIQWSSSSSDEMKENQAVPVRPVLSRRLDVSPLQALFVPVGSFYSKEKRYLTPYERKELNEHRPLGERNGDEHLPAASRTEKMNVGLSRNTSLKPPKHTTKSKHGKTVPKAPKKAKKETPAEKSSMEKENVNSLVKKKMDSPFRVLSMTVKPALKLQLGAAFFNARKKSRSKKPVVDTKSLSSHPKSLQENNQPRPPTATKSNSSDLAEDCGSSSHDFCFCAP</sequence>
<organism evidence="2 3">
    <name type="scientific">Strigops habroptila</name>
    <name type="common">Kakapo</name>
    <dbReference type="NCBI Taxonomy" id="2489341"/>
    <lineage>
        <taxon>Eukaryota</taxon>
        <taxon>Metazoa</taxon>
        <taxon>Chordata</taxon>
        <taxon>Craniata</taxon>
        <taxon>Vertebrata</taxon>
        <taxon>Euteleostomi</taxon>
        <taxon>Archelosauria</taxon>
        <taxon>Archosauria</taxon>
        <taxon>Dinosauria</taxon>
        <taxon>Saurischia</taxon>
        <taxon>Theropoda</taxon>
        <taxon>Coelurosauria</taxon>
        <taxon>Aves</taxon>
        <taxon>Neognathae</taxon>
        <taxon>Neoaves</taxon>
        <taxon>Telluraves</taxon>
        <taxon>Australaves</taxon>
        <taxon>Psittaciformes</taxon>
        <taxon>Psittacidae</taxon>
        <taxon>Strigops</taxon>
    </lineage>
</organism>
<dbReference type="GeneTree" id="ENSGT00950000185082"/>
<feature type="compositionally biased region" description="Low complexity" evidence="1">
    <location>
        <begin position="32"/>
        <end position="43"/>
    </location>
</feature>
<reference evidence="2" key="2">
    <citation type="submission" date="2025-08" db="UniProtKB">
        <authorList>
            <consortium name="Ensembl"/>
        </authorList>
    </citation>
    <scope>IDENTIFICATION</scope>
</reference>
<evidence type="ECO:0000313" key="2">
    <source>
        <dbReference type="Ensembl" id="ENSSHBP00005013047.1"/>
    </source>
</evidence>
<feature type="compositionally biased region" description="Basic residues" evidence="1">
    <location>
        <begin position="129"/>
        <end position="150"/>
    </location>
</feature>